<dbReference type="AlphaFoldDB" id="A0A6G1L372"/>
<dbReference type="EMBL" id="ML995858">
    <property type="protein sequence ID" value="KAF2767285.1"/>
    <property type="molecule type" value="Genomic_DNA"/>
</dbReference>
<dbReference type="OrthoDB" id="10311139at2759"/>
<proteinExistence type="predicted"/>
<dbReference type="Proteomes" id="UP000799436">
    <property type="component" value="Unassembled WGS sequence"/>
</dbReference>
<keyword evidence="4" id="KW-1185">Reference proteome</keyword>
<evidence type="ECO:0000313" key="4">
    <source>
        <dbReference type="Proteomes" id="UP000799436"/>
    </source>
</evidence>
<keyword evidence="2" id="KW-0472">Membrane</keyword>
<keyword evidence="2" id="KW-0812">Transmembrane</keyword>
<sequence length="194" mass="21457">MAEQPLQKITIVYYHTQDVNLMSRTTGTYTTTFSRPPGVHTLWPMVYHPNDRPARGREVLALPVTVLSGGTGYITTYAKPLEPAVKSRPHDTAMPPKPTSNPVAPQASEEEYAGMVVSGSTSVLQAQGPYREAVAKLGPYGTIVAMLSVALLLHTGFQRMKRRVRARRECVDEESRAKRSGRAYQHRSFQACQA</sequence>
<evidence type="ECO:0000256" key="2">
    <source>
        <dbReference type="SAM" id="Phobius"/>
    </source>
</evidence>
<feature type="region of interest" description="Disordered" evidence="1">
    <location>
        <begin position="85"/>
        <end position="105"/>
    </location>
</feature>
<name>A0A6G1L372_9PEZI</name>
<organism evidence="3 4">
    <name type="scientific">Teratosphaeria nubilosa</name>
    <dbReference type="NCBI Taxonomy" id="161662"/>
    <lineage>
        <taxon>Eukaryota</taxon>
        <taxon>Fungi</taxon>
        <taxon>Dikarya</taxon>
        <taxon>Ascomycota</taxon>
        <taxon>Pezizomycotina</taxon>
        <taxon>Dothideomycetes</taxon>
        <taxon>Dothideomycetidae</taxon>
        <taxon>Mycosphaerellales</taxon>
        <taxon>Teratosphaeriaceae</taxon>
        <taxon>Teratosphaeria</taxon>
    </lineage>
</organism>
<feature type="transmembrane region" description="Helical" evidence="2">
    <location>
        <begin position="137"/>
        <end position="157"/>
    </location>
</feature>
<keyword evidence="2" id="KW-1133">Transmembrane helix</keyword>
<evidence type="ECO:0000313" key="3">
    <source>
        <dbReference type="EMBL" id="KAF2767285.1"/>
    </source>
</evidence>
<accession>A0A6G1L372</accession>
<reference evidence="3" key="1">
    <citation type="journal article" date="2020" name="Stud. Mycol.">
        <title>101 Dothideomycetes genomes: a test case for predicting lifestyles and emergence of pathogens.</title>
        <authorList>
            <person name="Haridas S."/>
            <person name="Albert R."/>
            <person name="Binder M."/>
            <person name="Bloem J."/>
            <person name="Labutti K."/>
            <person name="Salamov A."/>
            <person name="Andreopoulos B."/>
            <person name="Baker S."/>
            <person name="Barry K."/>
            <person name="Bills G."/>
            <person name="Bluhm B."/>
            <person name="Cannon C."/>
            <person name="Castanera R."/>
            <person name="Culley D."/>
            <person name="Daum C."/>
            <person name="Ezra D."/>
            <person name="Gonzalez J."/>
            <person name="Henrissat B."/>
            <person name="Kuo A."/>
            <person name="Liang C."/>
            <person name="Lipzen A."/>
            <person name="Lutzoni F."/>
            <person name="Magnuson J."/>
            <person name="Mondo S."/>
            <person name="Nolan M."/>
            <person name="Ohm R."/>
            <person name="Pangilinan J."/>
            <person name="Park H.-J."/>
            <person name="Ramirez L."/>
            <person name="Alfaro M."/>
            <person name="Sun H."/>
            <person name="Tritt A."/>
            <person name="Yoshinaga Y."/>
            <person name="Zwiers L.-H."/>
            <person name="Turgeon B."/>
            <person name="Goodwin S."/>
            <person name="Spatafora J."/>
            <person name="Crous P."/>
            <person name="Grigoriev I."/>
        </authorList>
    </citation>
    <scope>NUCLEOTIDE SEQUENCE</scope>
    <source>
        <strain evidence="3">CBS 116005</strain>
    </source>
</reference>
<protein>
    <submittedName>
        <fullName evidence="3">Uncharacterized protein</fullName>
    </submittedName>
</protein>
<evidence type="ECO:0000256" key="1">
    <source>
        <dbReference type="SAM" id="MobiDB-lite"/>
    </source>
</evidence>
<gene>
    <name evidence="3" type="ORF">EJ03DRAFT_158214</name>
</gene>